<dbReference type="PANTHER" id="PTHR22981:SF7">
    <property type="entry name" value="3-HYDROXYISOBUTYRATE DEHYDROGENASE, MITOCHONDRIAL"/>
    <property type="match status" value="1"/>
</dbReference>
<evidence type="ECO:0000256" key="1">
    <source>
        <dbReference type="ARBA" id="ARBA00023002"/>
    </source>
</evidence>
<reference evidence="6 7" key="1">
    <citation type="submission" date="2016-12" db="EMBL/GenBank/DDBJ databases">
        <authorList>
            <person name="Song W.-J."/>
            <person name="Kurnit D.M."/>
        </authorList>
    </citation>
    <scope>NUCLEOTIDE SEQUENCE [LARGE SCALE GENOMIC DNA]</scope>
    <source>
        <strain evidence="6 7">DSM 11393</strain>
    </source>
</reference>
<evidence type="ECO:0000259" key="5">
    <source>
        <dbReference type="Pfam" id="PF14833"/>
    </source>
</evidence>
<dbReference type="GO" id="GO:0050661">
    <property type="term" value="F:NADP binding"/>
    <property type="evidence" value="ECO:0007669"/>
    <property type="project" value="InterPro"/>
</dbReference>
<dbReference type="InterPro" id="IPR013328">
    <property type="entry name" value="6PGD_dom2"/>
</dbReference>
<dbReference type="InterPro" id="IPR015815">
    <property type="entry name" value="HIBADH-related"/>
</dbReference>
<feature type="active site" evidence="3">
    <location>
        <position position="171"/>
    </location>
</feature>
<evidence type="ECO:0000256" key="3">
    <source>
        <dbReference type="PIRSR" id="PIRSR000103-1"/>
    </source>
</evidence>
<dbReference type="InterPro" id="IPR036291">
    <property type="entry name" value="NAD(P)-bd_dom_sf"/>
</dbReference>
<dbReference type="InterPro" id="IPR006115">
    <property type="entry name" value="6PGDH_NADP-bd"/>
</dbReference>
<name>A0A1M7T3S3_9BACT</name>
<proteinExistence type="predicted"/>
<dbReference type="SUPFAM" id="SSF48179">
    <property type="entry name" value="6-phosphogluconate dehydrogenase C-terminal domain-like"/>
    <property type="match status" value="1"/>
</dbReference>
<evidence type="ECO:0000256" key="2">
    <source>
        <dbReference type="ARBA" id="ARBA00023027"/>
    </source>
</evidence>
<dbReference type="Gene3D" id="1.10.1040.10">
    <property type="entry name" value="N-(1-d-carboxylethyl)-l-norvaline Dehydrogenase, domain 2"/>
    <property type="match status" value="1"/>
</dbReference>
<evidence type="ECO:0000259" key="4">
    <source>
        <dbReference type="Pfam" id="PF03446"/>
    </source>
</evidence>
<organism evidence="6 7">
    <name type="scientific">Desulfovibrio litoralis DSM 11393</name>
    <dbReference type="NCBI Taxonomy" id="1121455"/>
    <lineage>
        <taxon>Bacteria</taxon>
        <taxon>Pseudomonadati</taxon>
        <taxon>Thermodesulfobacteriota</taxon>
        <taxon>Desulfovibrionia</taxon>
        <taxon>Desulfovibrionales</taxon>
        <taxon>Desulfovibrionaceae</taxon>
        <taxon>Desulfovibrio</taxon>
    </lineage>
</organism>
<dbReference type="EMBL" id="FRDI01000006">
    <property type="protein sequence ID" value="SHN65359.1"/>
    <property type="molecule type" value="Genomic_DNA"/>
</dbReference>
<dbReference type="InterPro" id="IPR029154">
    <property type="entry name" value="HIBADH-like_NADP-bd"/>
</dbReference>
<dbReference type="OrthoDB" id="9777604at2"/>
<dbReference type="GO" id="GO:0016616">
    <property type="term" value="F:oxidoreductase activity, acting on the CH-OH group of donors, NAD or NADP as acceptor"/>
    <property type="evidence" value="ECO:0007669"/>
    <property type="project" value="TreeGrafter"/>
</dbReference>
<dbReference type="Proteomes" id="UP000186469">
    <property type="component" value="Unassembled WGS sequence"/>
</dbReference>
<keyword evidence="7" id="KW-1185">Reference proteome</keyword>
<dbReference type="InterPro" id="IPR008927">
    <property type="entry name" value="6-PGluconate_DH-like_C_sf"/>
</dbReference>
<dbReference type="Gene3D" id="3.40.50.720">
    <property type="entry name" value="NAD(P)-binding Rossmann-like Domain"/>
    <property type="match status" value="1"/>
</dbReference>
<dbReference type="Pfam" id="PF14833">
    <property type="entry name" value="NAD_binding_11"/>
    <property type="match status" value="1"/>
</dbReference>
<dbReference type="STRING" id="1121455.SAMN02745728_01517"/>
<evidence type="ECO:0000313" key="6">
    <source>
        <dbReference type="EMBL" id="SHN65359.1"/>
    </source>
</evidence>
<dbReference type="PANTHER" id="PTHR22981">
    <property type="entry name" value="3-HYDROXYISOBUTYRATE DEHYDROGENASE-RELATED"/>
    <property type="match status" value="1"/>
</dbReference>
<dbReference type="RefSeq" id="WP_072697203.1">
    <property type="nucleotide sequence ID" value="NZ_FRDI01000006.1"/>
</dbReference>
<feature type="domain" description="6-phosphogluconate dehydrogenase NADP-binding" evidence="4">
    <location>
        <begin position="2"/>
        <end position="153"/>
    </location>
</feature>
<keyword evidence="1" id="KW-0560">Oxidoreductase</keyword>
<dbReference type="GO" id="GO:0051287">
    <property type="term" value="F:NAD binding"/>
    <property type="evidence" value="ECO:0007669"/>
    <property type="project" value="InterPro"/>
</dbReference>
<gene>
    <name evidence="6" type="ORF">SAMN02745728_01517</name>
</gene>
<keyword evidence="2" id="KW-0520">NAD</keyword>
<sequence>MKIGFIGAGLMGGPLARNLIRAGKDVLVFDLSKEAIDRTLAAGKTGKAAASVNDMAGCDVVFTSLPLPQHINGTMLGDKGVYSFLKKGAVHIELSTIDPTTANGLAKAAAEKGIKYLQCTLGKTPAHAEKAEEPMFVGGDKAAYDALGEAFFKIFGIPFFVGSIDASCAVKLISNMVGMTNLAVLAEGIKAGQKAGLDTKLLLELLTDTGARSFQMDVRGPWIANNDFDARFGLDLALKDVRLGCEMTRSFGLNLTIIESALALYKEASAAGFGKEDCNAVYKSVK</sequence>
<protein>
    <submittedName>
        <fullName evidence="6">3-hydroxyisobutyrate dehydrogenase</fullName>
    </submittedName>
</protein>
<dbReference type="PIRSF" id="PIRSF000103">
    <property type="entry name" value="HIBADH"/>
    <property type="match status" value="1"/>
</dbReference>
<dbReference type="Pfam" id="PF03446">
    <property type="entry name" value="NAD_binding_2"/>
    <property type="match status" value="1"/>
</dbReference>
<dbReference type="SUPFAM" id="SSF51735">
    <property type="entry name" value="NAD(P)-binding Rossmann-fold domains"/>
    <property type="match status" value="1"/>
</dbReference>
<dbReference type="AlphaFoldDB" id="A0A1M7T3S3"/>
<evidence type="ECO:0000313" key="7">
    <source>
        <dbReference type="Proteomes" id="UP000186469"/>
    </source>
</evidence>
<accession>A0A1M7T3S3</accession>
<feature type="domain" description="3-hydroxyisobutyrate dehydrogenase-like NAD-binding" evidence="5">
    <location>
        <begin position="169"/>
        <end position="283"/>
    </location>
</feature>